<dbReference type="InterPro" id="IPR024227">
    <property type="entry name" value="DUF3795"/>
</dbReference>
<protein>
    <submittedName>
        <fullName evidence="1">DUF3795 domain-containing protein</fullName>
    </submittedName>
</protein>
<name>A0A401G2W1_9BACT</name>
<gene>
    <name evidence="1" type="ORF">DENIS_4554</name>
</gene>
<organism evidence="1 2">
    <name type="scientific">Desulfonema ishimotonii</name>
    <dbReference type="NCBI Taxonomy" id="45657"/>
    <lineage>
        <taxon>Bacteria</taxon>
        <taxon>Pseudomonadati</taxon>
        <taxon>Thermodesulfobacteriota</taxon>
        <taxon>Desulfobacteria</taxon>
        <taxon>Desulfobacterales</taxon>
        <taxon>Desulfococcaceae</taxon>
        <taxon>Desulfonema</taxon>
    </lineage>
</organism>
<comment type="caution">
    <text evidence="1">The sequence shown here is derived from an EMBL/GenBank/DDBJ whole genome shotgun (WGS) entry which is preliminary data.</text>
</comment>
<reference evidence="2" key="2">
    <citation type="submission" date="2019-01" db="EMBL/GenBank/DDBJ databases">
        <title>Genome sequence of Desulfonema ishimotonii strain Tokyo 01.</title>
        <authorList>
            <person name="Fukui M."/>
        </authorList>
    </citation>
    <scope>NUCLEOTIDE SEQUENCE [LARGE SCALE GENOMIC DNA]</scope>
    <source>
        <strain evidence="2">Tokyo 01</strain>
    </source>
</reference>
<accession>A0A401G2W1</accession>
<evidence type="ECO:0000313" key="2">
    <source>
        <dbReference type="Proteomes" id="UP000288096"/>
    </source>
</evidence>
<dbReference type="AlphaFoldDB" id="A0A401G2W1"/>
<sequence>MDYLKMTAPCGLGCFDCPMYLANENDELRAVISEKLGLPVEKASCQGCRSEGGQIPFLGMTEPCNVWKCIETKGLSFCSECADFPCDHLHPYADKASEVPHNTKVFNLCLIRKMGLESWAKDKAKRVRETYFKEKWKL</sequence>
<proteinExistence type="predicted"/>
<dbReference type="RefSeq" id="WP_124330612.1">
    <property type="nucleotide sequence ID" value="NZ_BEXT01000001.1"/>
</dbReference>
<dbReference type="EMBL" id="BEXT01000001">
    <property type="protein sequence ID" value="GBC63556.1"/>
    <property type="molecule type" value="Genomic_DNA"/>
</dbReference>
<reference evidence="2" key="1">
    <citation type="submission" date="2017-11" db="EMBL/GenBank/DDBJ databases">
        <authorList>
            <person name="Watanabe M."/>
            <person name="Kojima H."/>
        </authorList>
    </citation>
    <scope>NUCLEOTIDE SEQUENCE [LARGE SCALE GENOMIC DNA]</scope>
    <source>
        <strain evidence="2">Tokyo 01</strain>
    </source>
</reference>
<dbReference type="OrthoDB" id="5419848at2"/>
<evidence type="ECO:0000313" key="1">
    <source>
        <dbReference type="EMBL" id="GBC63556.1"/>
    </source>
</evidence>
<dbReference type="Pfam" id="PF12675">
    <property type="entry name" value="DUF3795"/>
    <property type="match status" value="1"/>
</dbReference>
<dbReference type="Proteomes" id="UP000288096">
    <property type="component" value="Unassembled WGS sequence"/>
</dbReference>
<keyword evidence="2" id="KW-1185">Reference proteome</keyword>